<gene>
    <name evidence="1" type="ordered locus">Cpha266_2138</name>
</gene>
<dbReference type="KEGG" id="cph:Cpha266_2138"/>
<dbReference type="Pfam" id="PF09195">
    <property type="entry name" value="Endonuc-BglII"/>
    <property type="match status" value="1"/>
</dbReference>
<proteinExistence type="predicted"/>
<dbReference type="InterPro" id="IPR011335">
    <property type="entry name" value="Restrct_endonuc-II-like"/>
</dbReference>
<keyword evidence="2" id="KW-1185">Reference proteome</keyword>
<dbReference type="eggNOG" id="ENOG502Z931">
    <property type="taxonomic scope" value="Bacteria"/>
</dbReference>
<accession>A1BIB6</accession>
<dbReference type="SUPFAM" id="SSF52980">
    <property type="entry name" value="Restriction endonuclease-like"/>
    <property type="match status" value="1"/>
</dbReference>
<reference evidence="1 2" key="1">
    <citation type="submission" date="2006-12" db="EMBL/GenBank/DDBJ databases">
        <title>Complete sequence of Chlorobium phaeobacteroides DSM 266.</title>
        <authorList>
            <consortium name="US DOE Joint Genome Institute"/>
            <person name="Copeland A."/>
            <person name="Lucas S."/>
            <person name="Lapidus A."/>
            <person name="Barry K."/>
            <person name="Detter J.C."/>
            <person name="Glavina del Rio T."/>
            <person name="Hammon N."/>
            <person name="Israni S."/>
            <person name="Pitluck S."/>
            <person name="Goltsman E."/>
            <person name="Schmutz J."/>
            <person name="Larimer F."/>
            <person name="Land M."/>
            <person name="Hauser L."/>
            <person name="Mikhailova N."/>
            <person name="Li T."/>
            <person name="Overmann J."/>
            <person name="Bryant D.A."/>
            <person name="Richardson P."/>
        </authorList>
    </citation>
    <scope>NUCLEOTIDE SEQUENCE [LARGE SCALE GENOMIC DNA]</scope>
    <source>
        <strain evidence="1 2">DSM 266</strain>
    </source>
</reference>
<dbReference type="GO" id="GO:0009307">
    <property type="term" value="P:DNA restriction-modification system"/>
    <property type="evidence" value="ECO:0007669"/>
    <property type="project" value="InterPro"/>
</dbReference>
<protein>
    <recommendedName>
        <fullName evidence="3">Restriction endonuclease BglII</fullName>
    </recommendedName>
</protein>
<dbReference type="Proteomes" id="UP000008701">
    <property type="component" value="Chromosome"/>
</dbReference>
<dbReference type="GO" id="GO:0009036">
    <property type="term" value="F:type II site-specific deoxyribonuclease activity"/>
    <property type="evidence" value="ECO:0007669"/>
    <property type="project" value="InterPro"/>
</dbReference>
<sequence length="100" mass="11240">MDCYKNKIALEIEWNNKDPFFDRDLNNFRLLFELRVISFGIIVTRCDALQNIFDQIGRGSSFGSSTTHMSKLLPKIEGGGGGGCPILVFGIKESLYDENC</sequence>
<organism evidence="1 2">
    <name type="scientific">Chlorobium phaeobacteroides (strain DSM 266 / SMG 266 / 2430)</name>
    <dbReference type="NCBI Taxonomy" id="290317"/>
    <lineage>
        <taxon>Bacteria</taxon>
        <taxon>Pseudomonadati</taxon>
        <taxon>Chlorobiota</taxon>
        <taxon>Chlorobiia</taxon>
        <taxon>Chlorobiales</taxon>
        <taxon>Chlorobiaceae</taxon>
        <taxon>Chlorobium/Pelodictyon group</taxon>
        <taxon>Chlorobium</taxon>
    </lineage>
</organism>
<evidence type="ECO:0000313" key="1">
    <source>
        <dbReference type="EMBL" id="ABL66143.1"/>
    </source>
</evidence>
<dbReference type="AlphaFoldDB" id="A1BIB6"/>
<dbReference type="InterPro" id="IPR015278">
    <property type="entry name" value="BglII-like"/>
</dbReference>
<name>A1BIB6_CHLPD</name>
<dbReference type="HOGENOM" id="CLU_2300775_0_0_10"/>
<dbReference type="EMBL" id="CP000492">
    <property type="protein sequence ID" value="ABL66143.1"/>
    <property type="molecule type" value="Genomic_DNA"/>
</dbReference>
<evidence type="ECO:0008006" key="3">
    <source>
        <dbReference type="Google" id="ProtNLM"/>
    </source>
</evidence>
<evidence type="ECO:0000313" key="2">
    <source>
        <dbReference type="Proteomes" id="UP000008701"/>
    </source>
</evidence>